<dbReference type="InterPro" id="IPR000157">
    <property type="entry name" value="TIR_dom"/>
</dbReference>
<dbReference type="PROSITE" id="PS50104">
    <property type="entry name" value="TIR"/>
    <property type="match status" value="1"/>
</dbReference>
<dbReference type="PANTHER" id="PTHR32009">
    <property type="entry name" value="TMV RESISTANCE PROTEIN N-LIKE"/>
    <property type="match status" value="1"/>
</dbReference>
<feature type="domain" description="TIR" evidence="2">
    <location>
        <begin position="11"/>
        <end position="165"/>
    </location>
</feature>
<dbReference type="InParanoid" id="A0A059AAF9"/>
<dbReference type="OMA" id="HASNRYI"/>
<reference evidence="3" key="1">
    <citation type="submission" date="2013-07" db="EMBL/GenBank/DDBJ databases">
        <title>The genome of Eucalyptus grandis.</title>
        <authorList>
            <person name="Schmutz J."/>
            <person name="Hayes R."/>
            <person name="Myburg A."/>
            <person name="Tuskan G."/>
            <person name="Grattapaglia D."/>
            <person name="Rokhsar D.S."/>
        </authorList>
    </citation>
    <scope>NUCLEOTIDE SEQUENCE</scope>
    <source>
        <tissue evidence="3">Leaf extractions</tissue>
    </source>
</reference>
<dbReference type="PANTHER" id="PTHR32009:SF155">
    <property type="entry name" value="DISEASE RESISTANCE PROTEIN (TIR-NBS-LRR CLASS)"/>
    <property type="match status" value="1"/>
</dbReference>
<protein>
    <recommendedName>
        <fullName evidence="2">TIR domain-containing protein</fullName>
    </recommendedName>
</protein>
<dbReference type="SUPFAM" id="SSF52200">
    <property type="entry name" value="Toll/Interleukin receptor TIR domain"/>
    <property type="match status" value="1"/>
</dbReference>
<dbReference type="Gene3D" id="3.40.50.10140">
    <property type="entry name" value="Toll/interleukin-1 receptor homology (TIR) domain"/>
    <property type="match status" value="1"/>
</dbReference>
<dbReference type="SMART" id="SM00255">
    <property type="entry name" value="TIR"/>
    <property type="match status" value="1"/>
</dbReference>
<organism evidence="3">
    <name type="scientific">Eucalyptus grandis</name>
    <name type="common">Flooded gum</name>
    <dbReference type="NCBI Taxonomy" id="71139"/>
    <lineage>
        <taxon>Eukaryota</taxon>
        <taxon>Viridiplantae</taxon>
        <taxon>Streptophyta</taxon>
        <taxon>Embryophyta</taxon>
        <taxon>Tracheophyta</taxon>
        <taxon>Spermatophyta</taxon>
        <taxon>Magnoliopsida</taxon>
        <taxon>eudicotyledons</taxon>
        <taxon>Gunneridae</taxon>
        <taxon>Pentapetalae</taxon>
        <taxon>rosids</taxon>
        <taxon>malvids</taxon>
        <taxon>Myrtales</taxon>
        <taxon>Myrtaceae</taxon>
        <taxon>Myrtoideae</taxon>
        <taxon>Eucalypteae</taxon>
        <taxon>Eucalyptus</taxon>
    </lineage>
</organism>
<dbReference type="Pfam" id="PF01582">
    <property type="entry name" value="TIR"/>
    <property type="match status" value="1"/>
</dbReference>
<keyword evidence="1" id="KW-0520">NAD</keyword>
<evidence type="ECO:0000259" key="2">
    <source>
        <dbReference type="PROSITE" id="PS50104"/>
    </source>
</evidence>
<proteinExistence type="predicted"/>
<name>A0A059AAF9_EUCGR</name>
<dbReference type="Gramene" id="KCW50350">
    <property type="protein sequence ID" value="KCW50350"/>
    <property type="gene ID" value="EUGRSUZ_J00117"/>
</dbReference>
<dbReference type="GO" id="GO:0007165">
    <property type="term" value="P:signal transduction"/>
    <property type="evidence" value="ECO:0000318"/>
    <property type="project" value="GO_Central"/>
</dbReference>
<dbReference type="AlphaFoldDB" id="A0A059AAF9"/>
<evidence type="ECO:0000313" key="3">
    <source>
        <dbReference type="EMBL" id="KCW50350.1"/>
    </source>
</evidence>
<sequence length="165" mass="18947">MATSEEEQQQFKYDVFLSYNRRERDAGSFFPQHLHDVLTQKGIKSYKYGEDLEEGEETAPAVDEAIKGSRIALVILSRRYASSASCLSELGTILEQNNQIGKRVMPLFYGVEPSWVRRQRESYQEAMAEHESRYGSGSDKVRQWREALTEVGDLRGWILAGNQYV</sequence>
<gene>
    <name evidence="3" type="ORF">EUGRSUZ_J00117</name>
</gene>
<dbReference type="STRING" id="71139.A0A059AAF9"/>
<dbReference type="GO" id="GO:0005634">
    <property type="term" value="C:nucleus"/>
    <property type="evidence" value="ECO:0000318"/>
    <property type="project" value="GO_Central"/>
</dbReference>
<dbReference type="InterPro" id="IPR035897">
    <property type="entry name" value="Toll_tir_struct_dom_sf"/>
</dbReference>
<accession>A0A059AAF9</accession>
<evidence type="ECO:0000256" key="1">
    <source>
        <dbReference type="ARBA" id="ARBA00023027"/>
    </source>
</evidence>
<dbReference type="EMBL" id="KK198762">
    <property type="protein sequence ID" value="KCW50350.1"/>
    <property type="molecule type" value="Genomic_DNA"/>
</dbReference>